<proteinExistence type="predicted"/>
<sequence length="369" mass="37987">MRILFSGRPAYGHLYPLLPLARAARDAGHRVTIATGPTFVPQVAEFGFDAREAGTSIGVAEAEAVQRHPDGPVVAVMATMFADILARRTLADLGPMLEVDRPDLVIYEMSDVGAAGAARRAGIPAVSVTIGRSMPAEARGFAAPSFDWIWGGDVPADPMLGDACLDLWPAGLADPVAAAVPTRFPLRPVPWSAPAPPWTSPGRPLVYLTLGTVSFSATDVLRAAVSGLARLPVRVVVAVGPGDPAVLGPVPANVQVFRFVPQGRVLAEADLVVHHGGSGTTLGAAAHGLPQLVLPQGADQFVNAAALAAQGSGLELTGDEVTPEVIAECARTLLGEPVHRATARTLAAQIAAMPPPAAVVADLAGYATR</sequence>
<accession>A0ABP3ELK8</accession>
<dbReference type="RefSeq" id="WP_344652741.1">
    <property type="nucleotide sequence ID" value="NZ_BAAAGX010000028.1"/>
</dbReference>
<comment type="caution">
    <text evidence="2">The sequence shown here is derived from an EMBL/GenBank/DDBJ whole genome shotgun (WGS) entry which is preliminary data.</text>
</comment>
<evidence type="ECO:0000259" key="1">
    <source>
        <dbReference type="Pfam" id="PF06722"/>
    </source>
</evidence>
<dbReference type="InterPro" id="IPR010610">
    <property type="entry name" value="EryCIII-like_C"/>
</dbReference>
<protein>
    <submittedName>
        <fullName evidence="2">Glycosyltransferase</fullName>
    </submittedName>
</protein>
<gene>
    <name evidence="2" type="ORF">GCM10009539_64900</name>
</gene>
<evidence type="ECO:0000313" key="3">
    <source>
        <dbReference type="Proteomes" id="UP001500967"/>
    </source>
</evidence>
<dbReference type="EMBL" id="BAAAGX010000028">
    <property type="protein sequence ID" value="GAA0268818.1"/>
    <property type="molecule type" value="Genomic_DNA"/>
</dbReference>
<reference evidence="3" key="1">
    <citation type="journal article" date="2019" name="Int. J. Syst. Evol. Microbiol.">
        <title>The Global Catalogue of Microorganisms (GCM) 10K type strain sequencing project: providing services to taxonomists for standard genome sequencing and annotation.</title>
        <authorList>
            <consortium name="The Broad Institute Genomics Platform"/>
            <consortium name="The Broad Institute Genome Sequencing Center for Infectious Disease"/>
            <person name="Wu L."/>
            <person name="Ma J."/>
        </authorList>
    </citation>
    <scope>NUCLEOTIDE SEQUENCE [LARGE SCALE GENOMIC DNA]</scope>
    <source>
        <strain evidence="3">JCM 10425</strain>
    </source>
</reference>
<feature type="domain" description="Erythromycin biosynthesis protein CIII-like C-terminal" evidence="1">
    <location>
        <begin position="228"/>
        <end position="363"/>
    </location>
</feature>
<dbReference type="SUPFAM" id="SSF53756">
    <property type="entry name" value="UDP-Glycosyltransferase/glycogen phosphorylase"/>
    <property type="match status" value="1"/>
</dbReference>
<dbReference type="InterPro" id="IPR002213">
    <property type="entry name" value="UDP_glucos_trans"/>
</dbReference>
<dbReference type="Proteomes" id="UP001500967">
    <property type="component" value="Unassembled WGS sequence"/>
</dbReference>
<evidence type="ECO:0000313" key="2">
    <source>
        <dbReference type="EMBL" id="GAA0268818.1"/>
    </source>
</evidence>
<name>A0ABP3ELK8_9ACTN</name>
<dbReference type="PANTHER" id="PTHR48050:SF13">
    <property type="entry name" value="STEROL 3-BETA-GLUCOSYLTRANSFERASE UGT80A2"/>
    <property type="match status" value="1"/>
</dbReference>
<keyword evidence="3" id="KW-1185">Reference proteome</keyword>
<dbReference type="PANTHER" id="PTHR48050">
    <property type="entry name" value="STEROL 3-BETA-GLUCOSYLTRANSFERASE"/>
    <property type="match status" value="1"/>
</dbReference>
<dbReference type="Gene3D" id="3.40.50.2000">
    <property type="entry name" value="Glycogen Phosphorylase B"/>
    <property type="match status" value="2"/>
</dbReference>
<dbReference type="Pfam" id="PF06722">
    <property type="entry name" value="EryCIII-like_C"/>
    <property type="match status" value="1"/>
</dbReference>
<organism evidence="2 3">
    <name type="scientific">Cryptosporangium japonicum</name>
    <dbReference type="NCBI Taxonomy" id="80872"/>
    <lineage>
        <taxon>Bacteria</taxon>
        <taxon>Bacillati</taxon>
        <taxon>Actinomycetota</taxon>
        <taxon>Actinomycetes</taxon>
        <taxon>Cryptosporangiales</taxon>
        <taxon>Cryptosporangiaceae</taxon>
        <taxon>Cryptosporangium</taxon>
    </lineage>
</organism>
<dbReference type="InterPro" id="IPR050426">
    <property type="entry name" value="Glycosyltransferase_28"/>
</dbReference>
<dbReference type="CDD" id="cd03784">
    <property type="entry name" value="GT1_Gtf-like"/>
    <property type="match status" value="1"/>
</dbReference>